<proteinExistence type="predicted"/>
<organism evidence="2 3">
    <name type="scientific">Mycena maculata</name>
    <dbReference type="NCBI Taxonomy" id="230809"/>
    <lineage>
        <taxon>Eukaryota</taxon>
        <taxon>Fungi</taxon>
        <taxon>Dikarya</taxon>
        <taxon>Basidiomycota</taxon>
        <taxon>Agaricomycotina</taxon>
        <taxon>Agaricomycetes</taxon>
        <taxon>Agaricomycetidae</taxon>
        <taxon>Agaricales</taxon>
        <taxon>Marasmiineae</taxon>
        <taxon>Mycenaceae</taxon>
        <taxon>Mycena</taxon>
    </lineage>
</organism>
<evidence type="ECO:0000256" key="1">
    <source>
        <dbReference type="SAM" id="MobiDB-lite"/>
    </source>
</evidence>
<feature type="region of interest" description="Disordered" evidence="1">
    <location>
        <begin position="182"/>
        <end position="212"/>
    </location>
</feature>
<protein>
    <submittedName>
        <fullName evidence="2">Uncharacterized protein</fullName>
    </submittedName>
</protein>
<reference evidence="2" key="1">
    <citation type="submission" date="2023-03" db="EMBL/GenBank/DDBJ databases">
        <title>Massive genome expansion in bonnet fungi (Mycena s.s.) driven by repeated elements and novel gene families across ecological guilds.</title>
        <authorList>
            <consortium name="Lawrence Berkeley National Laboratory"/>
            <person name="Harder C.B."/>
            <person name="Miyauchi S."/>
            <person name="Viragh M."/>
            <person name="Kuo A."/>
            <person name="Thoen E."/>
            <person name="Andreopoulos B."/>
            <person name="Lu D."/>
            <person name="Skrede I."/>
            <person name="Drula E."/>
            <person name="Henrissat B."/>
            <person name="Morin E."/>
            <person name="Kohler A."/>
            <person name="Barry K."/>
            <person name="LaButti K."/>
            <person name="Morin E."/>
            <person name="Salamov A."/>
            <person name="Lipzen A."/>
            <person name="Mereny Z."/>
            <person name="Hegedus B."/>
            <person name="Baldrian P."/>
            <person name="Stursova M."/>
            <person name="Weitz H."/>
            <person name="Taylor A."/>
            <person name="Grigoriev I.V."/>
            <person name="Nagy L.G."/>
            <person name="Martin F."/>
            <person name="Kauserud H."/>
        </authorList>
    </citation>
    <scope>NUCLEOTIDE SEQUENCE</scope>
    <source>
        <strain evidence="2">CBHHK188m</strain>
    </source>
</reference>
<dbReference type="AlphaFoldDB" id="A0AAD7HCF3"/>
<accession>A0AAD7HCF3</accession>
<evidence type="ECO:0000313" key="2">
    <source>
        <dbReference type="EMBL" id="KAJ7717528.1"/>
    </source>
</evidence>
<sequence>MPTEATVESNSNKLPTLTAGRVTPLITNKFFFSCANYFHLSALKNAARLSDMPFSNFQLKFKWKFLRVDWEQRTCAEILVSCMKDTKTFSEFSTNVIALNSLLLKTEAYLNDTRIWHTLEAGMIESLQFIYNKDKAANAIDADELDTWIDTVNSIDEDRAHSLATAHRIAAEEALKLAKRKAADDSERAAKKPFAESSRKVNTAPSSAAAGPSTLGTPFVGKKCPKLNDDECKLLIIENDGCTVCCRVFIGHDHTTCTNGFPSGENYVPVTADTVATAAAACSANKGKAKPIAVVMNPVEDSNNSDDTDPDLSR</sequence>
<feature type="compositionally biased region" description="Basic and acidic residues" evidence="1">
    <location>
        <begin position="182"/>
        <end position="199"/>
    </location>
</feature>
<feature type="compositionally biased region" description="Low complexity" evidence="1">
    <location>
        <begin position="203"/>
        <end position="212"/>
    </location>
</feature>
<keyword evidence="3" id="KW-1185">Reference proteome</keyword>
<comment type="caution">
    <text evidence="2">The sequence shown here is derived from an EMBL/GenBank/DDBJ whole genome shotgun (WGS) entry which is preliminary data.</text>
</comment>
<dbReference type="Proteomes" id="UP001215280">
    <property type="component" value="Unassembled WGS sequence"/>
</dbReference>
<name>A0AAD7HCF3_9AGAR</name>
<gene>
    <name evidence="2" type="ORF">DFH07DRAFT_785140</name>
</gene>
<evidence type="ECO:0000313" key="3">
    <source>
        <dbReference type="Proteomes" id="UP001215280"/>
    </source>
</evidence>
<dbReference type="EMBL" id="JARJLG010000316">
    <property type="protein sequence ID" value="KAJ7717528.1"/>
    <property type="molecule type" value="Genomic_DNA"/>
</dbReference>